<dbReference type="Proteomes" id="UP001321473">
    <property type="component" value="Unassembled WGS sequence"/>
</dbReference>
<dbReference type="GO" id="GO:0004867">
    <property type="term" value="F:serine-type endopeptidase inhibitor activity"/>
    <property type="evidence" value="ECO:0007669"/>
    <property type="project" value="InterPro"/>
</dbReference>
<organism evidence="3 4">
    <name type="scientific">Amblyomma americanum</name>
    <name type="common">Lone star tick</name>
    <dbReference type="NCBI Taxonomy" id="6943"/>
    <lineage>
        <taxon>Eukaryota</taxon>
        <taxon>Metazoa</taxon>
        <taxon>Ecdysozoa</taxon>
        <taxon>Arthropoda</taxon>
        <taxon>Chelicerata</taxon>
        <taxon>Arachnida</taxon>
        <taxon>Acari</taxon>
        <taxon>Parasitiformes</taxon>
        <taxon>Ixodida</taxon>
        <taxon>Ixodoidea</taxon>
        <taxon>Ixodidae</taxon>
        <taxon>Amblyomminae</taxon>
        <taxon>Amblyomma</taxon>
    </lineage>
</organism>
<accession>A0AAQ4DEU8</accession>
<dbReference type="AlphaFoldDB" id="A0AAQ4DEU8"/>
<dbReference type="SUPFAM" id="SSF57362">
    <property type="entry name" value="BPTI-like"/>
    <property type="match status" value="1"/>
</dbReference>
<feature type="chain" id="PRO_5042848217" description="BPTI/Kunitz inhibitor domain-containing protein" evidence="1">
    <location>
        <begin position="19"/>
        <end position="131"/>
    </location>
</feature>
<gene>
    <name evidence="3" type="ORF">V5799_027745</name>
</gene>
<name>A0AAQ4DEU8_AMBAM</name>
<feature type="domain" description="BPTI/Kunitz inhibitor" evidence="2">
    <location>
        <begin position="77"/>
        <end position="129"/>
    </location>
</feature>
<keyword evidence="4" id="KW-1185">Reference proteome</keyword>
<reference evidence="3 4" key="1">
    <citation type="journal article" date="2023" name="Arcadia Sci">
        <title>De novo assembly of a long-read Amblyomma americanum tick genome.</title>
        <authorList>
            <person name="Chou S."/>
            <person name="Poskanzer K.E."/>
            <person name="Rollins M."/>
            <person name="Thuy-Boun P.S."/>
        </authorList>
    </citation>
    <scope>NUCLEOTIDE SEQUENCE [LARGE SCALE GENOMIC DNA]</scope>
    <source>
        <strain evidence="3">F_SG_1</strain>
        <tissue evidence="3">Salivary glands</tissue>
    </source>
</reference>
<dbReference type="InterPro" id="IPR002223">
    <property type="entry name" value="Kunitz_BPTI"/>
</dbReference>
<dbReference type="InterPro" id="IPR036880">
    <property type="entry name" value="Kunitz_BPTI_sf"/>
</dbReference>
<dbReference type="EMBL" id="JARKHS020031650">
    <property type="protein sequence ID" value="KAK8760988.1"/>
    <property type="molecule type" value="Genomic_DNA"/>
</dbReference>
<proteinExistence type="predicted"/>
<sequence length="131" mass="15031">MNFCKALFFFALVALGSAMMMSTRQDPRCRSNRPPLQNRSCRKSYVYVASKRKCAWTCGRGPFVSRQECYGTCRTSEVCNWPHAFETCNPFFMVHYFDKDSGRCLMDIGGCRYYGNNFPTAAECRTTCKAD</sequence>
<dbReference type="Pfam" id="PF00014">
    <property type="entry name" value="Kunitz_BPTI"/>
    <property type="match status" value="1"/>
</dbReference>
<feature type="signal peptide" evidence="1">
    <location>
        <begin position="1"/>
        <end position="18"/>
    </location>
</feature>
<evidence type="ECO:0000259" key="2">
    <source>
        <dbReference type="SMART" id="SM00131"/>
    </source>
</evidence>
<dbReference type="Gene3D" id="4.10.410.10">
    <property type="entry name" value="Pancreatic trypsin inhibitor Kunitz domain"/>
    <property type="match status" value="1"/>
</dbReference>
<dbReference type="SMART" id="SM00131">
    <property type="entry name" value="KU"/>
    <property type="match status" value="1"/>
</dbReference>
<evidence type="ECO:0000313" key="4">
    <source>
        <dbReference type="Proteomes" id="UP001321473"/>
    </source>
</evidence>
<comment type="caution">
    <text evidence="3">The sequence shown here is derived from an EMBL/GenBank/DDBJ whole genome shotgun (WGS) entry which is preliminary data.</text>
</comment>
<evidence type="ECO:0000256" key="1">
    <source>
        <dbReference type="SAM" id="SignalP"/>
    </source>
</evidence>
<keyword evidence="1" id="KW-0732">Signal</keyword>
<protein>
    <recommendedName>
        <fullName evidence="2">BPTI/Kunitz inhibitor domain-containing protein</fullName>
    </recommendedName>
</protein>
<evidence type="ECO:0000313" key="3">
    <source>
        <dbReference type="EMBL" id="KAK8760988.1"/>
    </source>
</evidence>